<protein>
    <submittedName>
        <fullName evidence="2">Tight adherence protein B</fullName>
    </submittedName>
</protein>
<accession>A0A4R7J0R9</accession>
<sequence length="276" mass="28419">MIIIAVVCAAVFGWLLWPVRVPLSRLQPEEPAAGGRWARLLPAAVVVLIGAVVVISSGYGSLLLQGATICVVIAMIVLTVWGRRRDRAALRRRSAVAEAAQVLAQSLHSGAIPEQALAAAALECPVLEPAAAASRVGADPVRVMFAGSPQPGAAGMAELARGWSLIIRSGVPAGPLLQRLATSVAAEEEVAAELQTELAASRFTGRLLAALPLAGLLIGFVVGGDPIAFLLDTLVGQVCLFLGVVLAAAGVFWGERIAARSGPVPQLPSEPSMTRG</sequence>
<evidence type="ECO:0000313" key="3">
    <source>
        <dbReference type="Proteomes" id="UP000295371"/>
    </source>
</evidence>
<name>A0A4R7J0R9_9ACTN</name>
<evidence type="ECO:0000313" key="2">
    <source>
        <dbReference type="EMBL" id="TDT29897.1"/>
    </source>
</evidence>
<dbReference type="RefSeq" id="WP_133755822.1">
    <property type="nucleotide sequence ID" value="NZ_SOAW01000003.1"/>
</dbReference>
<proteinExistence type="predicted"/>
<dbReference type="PANTHER" id="PTHR35007">
    <property type="entry name" value="INTEGRAL MEMBRANE PROTEIN-RELATED"/>
    <property type="match status" value="1"/>
</dbReference>
<keyword evidence="3" id="KW-1185">Reference proteome</keyword>
<dbReference type="Proteomes" id="UP000295371">
    <property type="component" value="Unassembled WGS sequence"/>
</dbReference>
<reference evidence="2 3" key="1">
    <citation type="submission" date="2019-03" db="EMBL/GenBank/DDBJ databases">
        <title>Genomic Encyclopedia of Archaeal and Bacterial Type Strains, Phase II (KMG-II): from individual species to whole genera.</title>
        <authorList>
            <person name="Goeker M."/>
        </authorList>
    </citation>
    <scope>NUCLEOTIDE SEQUENCE [LARGE SCALE GENOMIC DNA]</scope>
    <source>
        <strain evidence="2 3">DSM 24323</strain>
    </source>
</reference>
<evidence type="ECO:0000256" key="1">
    <source>
        <dbReference type="SAM" id="Phobius"/>
    </source>
</evidence>
<organism evidence="2 3">
    <name type="scientific">Naumannella halotolerans</name>
    <dbReference type="NCBI Taxonomy" id="993414"/>
    <lineage>
        <taxon>Bacteria</taxon>
        <taxon>Bacillati</taxon>
        <taxon>Actinomycetota</taxon>
        <taxon>Actinomycetes</taxon>
        <taxon>Propionibacteriales</taxon>
        <taxon>Propionibacteriaceae</taxon>
        <taxon>Naumannella</taxon>
    </lineage>
</organism>
<dbReference type="PANTHER" id="PTHR35007:SF4">
    <property type="entry name" value="CONSERVED TRANSMEMBRANE PROTEIN-RELATED"/>
    <property type="match status" value="1"/>
</dbReference>
<feature type="transmembrane region" description="Helical" evidence="1">
    <location>
        <begin position="234"/>
        <end position="253"/>
    </location>
</feature>
<dbReference type="AlphaFoldDB" id="A0A4R7J0R9"/>
<dbReference type="EMBL" id="SOAW01000003">
    <property type="protein sequence ID" value="TDT29897.1"/>
    <property type="molecule type" value="Genomic_DNA"/>
</dbReference>
<feature type="transmembrane region" description="Helical" evidence="1">
    <location>
        <begin position="37"/>
        <end position="56"/>
    </location>
</feature>
<dbReference type="OrthoDB" id="3732900at2"/>
<keyword evidence="1" id="KW-0812">Transmembrane</keyword>
<feature type="transmembrane region" description="Helical" evidence="1">
    <location>
        <begin position="62"/>
        <end position="82"/>
    </location>
</feature>
<keyword evidence="1" id="KW-1133">Transmembrane helix</keyword>
<keyword evidence="1" id="KW-0472">Membrane</keyword>
<feature type="transmembrane region" description="Helical" evidence="1">
    <location>
        <begin position="207"/>
        <end position="228"/>
    </location>
</feature>
<gene>
    <name evidence="2" type="ORF">CLV29_2919</name>
</gene>
<comment type="caution">
    <text evidence="2">The sequence shown here is derived from an EMBL/GenBank/DDBJ whole genome shotgun (WGS) entry which is preliminary data.</text>
</comment>